<dbReference type="Gene3D" id="3.30.1150.10">
    <property type="match status" value="1"/>
</dbReference>
<keyword evidence="7" id="KW-1185">Reference proteome</keyword>
<dbReference type="InterPro" id="IPR037682">
    <property type="entry name" value="TonB_C"/>
</dbReference>
<dbReference type="GO" id="GO:0016020">
    <property type="term" value="C:membrane"/>
    <property type="evidence" value="ECO:0007669"/>
    <property type="project" value="UniProtKB-SubCell"/>
</dbReference>
<accession>A0A6M1REI2</accession>
<gene>
    <name evidence="6" type="ORF">G4L39_01055</name>
</gene>
<dbReference type="SUPFAM" id="SSF74653">
    <property type="entry name" value="TolA/TonB C-terminal domain"/>
    <property type="match status" value="1"/>
</dbReference>
<dbReference type="NCBIfam" id="TIGR01352">
    <property type="entry name" value="tonB_Cterm"/>
    <property type="match status" value="1"/>
</dbReference>
<evidence type="ECO:0000313" key="6">
    <source>
        <dbReference type="EMBL" id="NGO37986.1"/>
    </source>
</evidence>
<evidence type="ECO:0000256" key="4">
    <source>
        <dbReference type="ARBA" id="ARBA00023136"/>
    </source>
</evidence>
<evidence type="ECO:0000256" key="2">
    <source>
        <dbReference type="ARBA" id="ARBA00022692"/>
    </source>
</evidence>
<dbReference type="RefSeq" id="WP_165105259.1">
    <property type="nucleotide sequence ID" value="NZ_JAAKYA010000006.1"/>
</dbReference>
<sequence length="250" mass="25840">MGAELVQPALAVLWAVTAGTGFVGLVVPYPEAVQEAQEVAPPVLEVKPLAVELAPPGFDGVASSPAGMEQSLPAGELVLPEPSASVSVPAAMVAQDLPALPELPVALWSDQGLAVEGSAGGGRVENGATSERWSGHGGGVGAGAGVAGTGSGGGVQALVLGVGEGRQPAPPYPLEARRRGQEGVVRIRFCVGQDGRVLWAEALDGCSWPLLRDAALTTVRRWWRFRPGEVRLYEVEIRFELARAEVGFRG</sequence>
<evidence type="ECO:0000313" key="7">
    <source>
        <dbReference type="Proteomes" id="UP000477311"/>
    </source>
</evidence>
<proteinExistence type="predicted"/>
<keyword evidence="3" id="KW-1133">Transmembrane helix</keyword>
<evidence type="ECO:0000256" key="3">
    <source>
        <dbReference type="ARBA" id="ARBA00022989"/>
    </source>
</evidence>
<name>A0A6M1REI2_9BACT</name>
<dbReference type="InterPro" id="IPR006260">
    <property type="entry name" value="TonB/TolA_C"/>
</dbReference>
<feature type="domain" description="TonB C-terminal" evidence="5">
    <location>
        <begin position="157"/>
        <end position="250"/>
    </location>
</feature>
<reference evidence="6 7" key="1">
    <citation type="submission" date="2020-02" db="EMBL/GenBank/DDBJ databases">
        <title>Draft genome sequence of Limisphaera ngatamarikiensis NGM72.4T, a thermophilic Verrucomicrobia grouped in subdivision 3.</title>
        <authorList>
            <person name="Carere C.R."/>
            <person name="Steen J."/>
            <person name="Hugenholtz P."/>
            <person name="Stott M.B."/>
        </authorList>
    </citation>
    <scope>NUCLEOTIDE SEQUENCE [LARGE SCALE GENOMIC DNA]</scope>
    <source>
        <strain evidence="6 7">NGM72.4</strain>
    </source>
</reference>
<comment type="caution">
    <text evidence="6">The sequence shown here is derived from an EMBL/GenBank/DDBJ whole genome shotgun (WGS) entry which is preliminary data.</text>
</comment>
<dbReference type="PROSITE" id="PS52015">
    <property type="entry name" value="TONB_CTD"/>
    <property type="match status" value="1"/>
</dbReference>
<evidence type="ECO:0000259" key="5">
    <source>
        <dbReference type="PROSITE" id="PS52015"/>
    </source>
</evidence>
<evidence type="ECO:0000256" key="1">
    <source>
        <dbReference type="ARBA" id="ARBA00004167"/>
    </source>
</evidence>
<dbReference type="Pfam" id="PF03544">
    <property type="entry name" value="TonB_C"/>
    <property type="match status" value="1"/>
</dbReference>
<dbReference type="AlphaFoldDB" id="A0A6M1REI2"/>
<keyword evidence="2" id="KW-0812">Transmembrane</keyword>
<dbReference type="GO" id="GO:0055085">
    <property type="term" value="P:transmembrane transport"/>
    <property type="evidence" value="ECO:0007669"/>
    <property type="project" value="InterPro"/>
</dbReference>
<organism evidence="6 7">
    <name type="scientific">Limisphaera ngatamarikiensis</name>
    <dbReference type="NCBI Taxonomy" id="1324935"/>
    <lineage>
        <taxon>Bacteria</taxon>
        <taxon>Pseudomonadati</taxon>
        <taxon>Verrucomicrobiota</taxon>
        <taxon>Verrucomicrobiia</taxon>
        <taxon>Limisphaerales</taxon>
        <taxon>Limisphaeraceae</taxon>
        <taxon>Limisphaera</taxon>
    </lineage>
</organism>
<comment type="subcellular location">
    <subcellularLocation>
        <location evidence="1">Membrane</location>
        <topology evidence="1">Single-pass membrane protein</topology>
    </subcellularLocation>
</comment>
<keyword evidence="4" id="KW-0472">Membrane</keyword>
<dbReference type="Proteomes" id="UP000477311">
    <property type="component" value="Unassembled WGS sequence"/>
</dbReference>
<dbReference type="EMBL" id="JAAKYA010000006">
    <property type="protein sequence ID" value="NGO37986.1"/>
    <property type="molecule type" value="Genomic_DNA"/>
</dbReference>
<protein>
    <submittedName>
        <fullName evidence="6">Energy transducer TonB</fullName>
    </submittedName>
</protein>